<keyword evidence="6" id="KW-1185">Reference proteome</keyword>
<dbReference type="GO" id="GO:0005975">
    <property type="term" value="P:carbohydrate metabolic process"/>
    <property type="evidence" value="ECO:0007669"/>
    <property type="project" value="InterPro"/>
</dbReference>
<dbReference type="SUPFAM" id="SSF51445">
    <property type="entry name" value="(Trans)glycosidases"/>
    <property type="match status" value="1"/>
</dbReference>
<feature type="signal peptide" evidence="4">
    <location>
        <begin position="1"/>
        <end position="18"/>
    </location>
</feature>
<feature type="chain" id="PRO_5002244032" description="Glycoside hydrolase family 39 protein" evidence="4">
    <location>
        <begin position="19"/>
        <end position="456"/>
    </location>
</feature>
<dbReference type="Gene3D" id="3.20.20.80">
    <property type="entry name" value="Glycosidases"/>
    <property type="match status" value="1"/>
</dbReference>
<keyword evidence="4" id="KW-0732">Signal</keyword>
<dbReference type="AlphaFoldDB" id="A0A0D2IBB0"/>
<evidence type="ECO:0008006" key="7">
    <source>
        <dbReference type="Google" id="ProtNLM"/>
    </source>
</evidence>
<gene>
    <name evidence="5" type="ORF">Z518_09641</name>
</gene>
<dbReference type="InterPro" id="IPR017853">
    <property type="entry name" value="GH"/>
</dbReference>
<dbReference type="HOGENOM" id="CLU_023231_1_0_1"/>
<evidence type="ECO:0000256" key="2">
    <source>
        <dbReference type="ARBA" id="ARBA00022801"/>
    </source>
</evidence>
<dbReference type="InterPro" id="IPR018087">
    <property type="entry name" value="Glyco_hydro_5_CS"/>
</dbReference>
<accession>A0A0D2IBB0</accession>
<comment type="similarity">
    <text evidence="1">Belongs to the glycosyl hydrolase 5 (cellulase A) family.</text>
</comment>
<keyword evidence="2" id="KW-0378">Hydrolase</keyword>
<dbReference type="OrthoDB" id="3445803at2759"/>
<dbReference type="RefSeq" id="XP_013267712.1">
    <property type="nucleotide sequence ID" value="XM_013412258.1"/>
</dbReference>
<keyword evidence="3" id="KW-0326">Glycosidase</keyword>
<dbReference type="STRING" id="1442369.A0A0D2IBB0"/>
<proteinExistence type="inferred from homology"/>
<evidence type="ECO:0000256" key="4">
    <source>
        <dbReference type="SAM" id="SignalP"/>
    </source>
</evidence>
<dbReference type="VEuPathDB" id="FungiDB:Z518_09641"/>
<dbReference type="GeneID" id="25297712"/>
<sequence length="456" mass="49837">MKCRHLFVLFSALSQGYARFTGSPVKRSLGTATVSLAMPSGTPEHLGSGVLYGVPINDGQVSTQIPDHFFTEMGYNFGRAGGSAWPEPNRGWSVSPSEYTFRFQSALSNYRTARKFGASFFLLSSDLWANVVDSTPFPGDNGDWTYYDDFLTQLISDIQANDMTEGLIIDIWNEPDIAGFWARDQSQYREMWGRTYHRLKADLPGVSLAGPSASSGPSSENAVFTGWAEFVGANQSVPDVYTWHALNPATSPTQEADYFATQRSNLGLPSRPININEYLAYGEVGPSPLVYYLAQFERLGIRGLRANWAKGGEDAFALHNYLANLLGPQGATSGYYPNGEWQVYKYYAAMGGERVATTPSSDGVLEVYATTGSPIKVLTSARQSTGTYSITMTGFSAVGITGQVTKRSLGFTWNDVFGEVGDPVDFGTEVHTIVDDAVTFDVIPRTTTEAYAFEFS</sequence>
<evidence type="ECO:0000256" key="3">
    <source>
        <dbReference type="ARBA" id="ARBA00023295"/>
    </source>
</evidence>
<evidence type="ECO:0000313" key="5">
    <source>
        <dbReference type="EMBL" id="KIX00576.1"/>
    </source>
</evidence>
<dbReference type="Proteomes" id="UP000053617">
    <property type="component" value="Unassembled WGS sequence"/>
</dbReference>
<dbReference type="EMBL" id="KN847482">
    <property type="protein sequence ID" value="KIX00576.1"/>
    <property type="molecule type" value="Genomic_DNA"/>
</dbReference>
<organism evidence="5 6">
    <name type="scientific">Rhinocladiella mackenziei CBS 650.93</name>
    <dbReference type="NCBI Taxonomy" id="1442369"/>
    <lineage>
        <taxon>Eukaryota</taxon>
        <taxon>Fungi</taxon>
        <taxon>Dikarya</taxon>
        <taxon>Ascomycota</taxon>
        <taxon>Pezizomycotina</taxon>
        <taxon>Eurotiomycetes</taxon>
        <taxon>Chaetothyriomycetidae</taxon>
        <taxon>Chaetothyriales</taxon>
        <taxon>Herpotrichiellaceae</taxon>
        <taxon>Rhinocladiella</taxon>
    </lineage>
</organism>
<dbReference type="GO" id="GO:0004553">
    <property type="term" value="F:hydrolase activity, hydrolyzing O-glycosyl compounds"/>
    <property type="evidence" value="ECO:0007669"/>
    <property type="project" value="InterPro"/>
</dbReference>
<reference evidence="5 6" key="1">
    <citation type="submission" date="2015-01" db="EMBL/GenBank/DDBJ databases">
        <title>The Genome Sequence of Rhinocladiella mackenzie CBS 650.93.</title>
        <authorList>
            <consortium name="The Broad Institute Genomics Platform"/>
            <person name="Cuomo C."/>
            <person name="de Hoog S."/>
            <person name="Gorbushina A."/>
            <person name="Stielow B."/>
            <person name="Teixiera M."/>
            <person name="Abouelleil A."/>
            <person name="Chapman S.B."/>
            <person name="Priest M."/>
            <person name="Young S.K."/>
            <person name="Wortman J."/>
            <person name="Nusbaum C."/>
            <person name="Birren B."/>
        </authorList>
    </citation>
    <scope>NUCLEOTIDE SEQUENCE [LARGE SCALE GENOMIC DNA]</scope>
    <source>
        <strain evidence="5 6">CBS 650.93</strain>
    </source>
</reference>
<dbReference type="PROSITE" id="PS00659">
    <property type="entry name" value="GLYCOSYL_HYDROL_F5"/>
    <property type="match status" value="1"/>
</dbReference>
<protein>
    <recommendedName>
        <fullName evidence="7">Glycoside hydrolase family 39 protein</fullName>
    </recommendedName>
</protein>
<name>A0A0D2IBB0_9EURO</name>
<evidence type="ECO:0000256" key="1">
    <source>
        <dbReference type="ARBA" id="ARBA00005641"/>
    </source>
</evidence>
<evidence type="ECO:0000313" key="6">
    <source>
        <dbReference type="Proteomes" id="UP000053617"/>
    </source>
</evidence>